<accession>A0ACB8ZLT1</accession>
<sequence length="239" mass="27850">MHQSHSMAETSQIKLLGSVASPFVNRVQFVLNLKSINYEYVEEDFDNKSELLLASNPLLKRVPVLIQPNKPPLCESRIIIDYLEEIFPDAYKLLPSDPADRAVIQFWAYYIDTEFFPLYGRLRKTPDKEGKEALKKQIIEQTRVLEKTFVKFSNGKPYFGGDDVGYLDVILGCFLGWTKFVGNFNNFKILEEIRTPKLVEWSNRILSHEHFKGVIPEQEKLMDFYKWLTRARPPPRVTT</sequence>
<name>A0ACB8ZLT1_CICIN</name>
<reference evidence="1 2" key="2">
    <citation type="journal article" date="2022" name="Mol. Ecol. Resour.">
        <title>The genomes of chicory, endive, great burdock and yacon provide insights into Asteraceae paleo-polyploidization history and plant inulin production.</title>
        <authorList>
            <person name="Fan W."/>
            <person name="Wang S."/>
            <person name="Wang H."/>
            <person name="Wang A."/>
            <person name="Jiang F."/>
            <person name="Liu H."/>
            <person name="Zhao H."/>
            <person name="Xu D."/>
            <person name="Zhang Y."/>
        </authorList>
    </citation>
    <scope>NUCLEOTIDE SEQUENCE [LARGE SCALE GENOMIC DNA]</scope>
    <source>
        <strain evidence="2">cv. Punajuju</strain>
        <tissue evidence="1">Leaves</tissue>
    </source>
</reference>
<comment type="caution">
    <text evidence="1">The sequence shown here is derived from an EMBL/GenBank/DDBJ whole genome shotgun (WGS) entry which is preliminary data.</text>
</comment>
<dbReference type="Proteomes" id="UP001055811">
    <property type="component" value="Linkage Group LG08"/>
</dbReference>
<protein>
    <submittedName>
        <fullName evidence="1">Uncharacterized protein</fullName>
    </submittedName>
</protein>
<evidence type="ECO:0000313" key="2">
    <source>
        <dbReference type="Proteomes" id="UP001055811"/>
    </source>
</evidence>
<dbReference type="EMBL" id="CM042016">
    <property type="protein sequence ID" value="KAI3698924.1"/>
    <property type="molecule type" value="Genomic_DNA"/>
</dbReference>
<gene>
    <name evidence="1" type="ORF">L2E82_42846</name>
</gene>
<reference evidence="2" key="1">
    <citation type="journal article" date="2022" name="Mol. Ecol. Resour.">
        <title>The genomes of chicory, endive, great burdock and yacon provide insights into Asteraceae palaeo-polyploidization history and plant inulin production.</title>
        <authorList>
            <person name="Fan W."/>
            <person name="Wang S."/>
            <person name="Wang H."/>
            <person name="Wang A."/>
            <person name="Jiang F."/>
            <person name="Liu H."/>
            <person name="Zhao H."/>
            <person name="Xu D."/>
            <person name="Zhang Y."/>
        </authorList>
    </citation>
    <scope>NUCLEOTIDE SEQUENCE [LARGE SCALE GENOMIC DNA]</scope>
    <source>
        <strain evidence="2">cv. Punajuju</strain>
    </source>
</reference>
<keyword evidence="2" id="KW-1185">Reference proteome</keyword>
<organism evidence="1 2">
    <name type="scientific">Cichorium intybus</name>
    <name type="common">Chicory</name>
    <dbReference type="NCBI Taxonomy" id="13427"/>
    <lineage>
        <taxon>Eukaryota</taxon>
        <taxon>Viridiplantae</taxon>
        <taxon>Streptophyta</taxon>
        <taxon>Embryophyta</taxon>
        <taxon>Tracheophyta</taxon>
        <taxon>Spermatophyta</taxon>
        <taxon>Magnoliopsida</taxon>
        <taxon>eudicotyledons</taxon>
        <taxon>Gunneridae</taxon>
        <taxon>Pentapetalae</taxon>
        <taxon>asterids</taxon>
        <taxon>campanulids</taxon>
        <taxon>Asterales</taxon>
        <taxon>Asteraceae</taxon>
        <taxon>Cichorioideae</taxon>
        <taxon>Cichorieae</taxon>
        <taxon>Cichoriinae</taxon>
        <taxon>Cichorium</taxon>
    </lineage>
</organism>
<evidence type="ECO:0000313" key="1">
    <source>
        <dbReference type="EMBL" id="KAI3698924.1"/>
    </source>
</evidence>
<proteinExistence type="predicted"/>